<dbReference type="GO" id="GO:0032981">
    <property type="term" value="P:mitochondrial respiratory chain complex I assembly"/>
    <property type="evidence" value="ECO:0007669"/>
    <property type="project" value="TreeGrafter"/>
</dbReference>
<evidence type="ECO:0000313" key="2">
    <source>
        <dbReference type="Proteomes" id="UP000681720"/>
    </source>
</evidence>
<dbReference type="SUPFAM" id="SSF52047">
    <property type="entry name" value="RNI-like"/>
    <property type="match status" value="1"/>
</dbReference>
<dbReference type="PANTHER" id="PTHR47148:SF1">
    <property type="entry name" value="CYTOCHROME C OXIDASE ASSEMBLY FACTOR 1 HOMOLOG"/>
    <property type="match status" value="1"/>
</dbReference>
<organism evidence="1 2">
    <name type="scientific">Rotaria magnacalcarata</name>
    <dbReference type="NCBI Taxonomy" id="392030"/>
    <lineage>
        <taxon>Eukaryota</taxon>
        <taxon>Metazoa</taxon>
        <taxon>Spiralia</taxon>
        <taxon>Gnathifera</taxon>
        <taxon>Rotifera</taxon>
        <taxon>Eurotatoria</taxon>
        <taxon>Bdelloidea</taxon>
        <taxon>Philodinida</taxon>
        <taxon>Philodinidae</taxon>
        <taxon>Rotaria</taxon>
    </lineage>
</organism>
<dbReference type="InterPro" id="IPR014807">
    <property type="entry name" value="Coa1"/>
</dbReference>
<dbReference type="PANTHER" id="PTHR47148">
    <property type="entry name" value="CYTOCHROME C OXIDASE ASSEMBLY FACTOR 1 HOMOLOG"/>
    <property type="match status" value="1"/>
</dbReference>
<accession>A0A8S2P7K6</accession>
<dbReference type="Gene3D" id="3.80.10.10">
    <property type="entry name" value="Ribonuclease Inhibitor"/>
    <property type="match status" value="1"/>
</dbReference>
<dbReference type="Pfam" id="PF08695">
    <property type="entry name" value="Coa1"/>
    <property type="match status" value="1"/>
</dbReference>
<proteinExistence type="predicted"/>
<comment type="caution">
    <text evidence="1">The sequence shown here is derived from an EMBL/GenBank/DDBJ whole genome shotgun (WGS) entry which is preliminary data.</text>
</comment>
<name>A0A8S2P7K6_9BILA</name>
<sequence>MAYPRFQLDFSSLVKPISKNEFDYICTQILYLTPQIVSLKLFDKDDPITPTKNAFFFSKFCPMVRTFSNLQSLTLTYIDYETWLFFKSRLPLSIVSLSIHLVHNGRSTSSFITSETLYEFLLFSPSLEYLSLKMSNYSNKMISIRERNPTLLSSIQHFHLDGITINLPSLFTIVPRLHTLEVSFSNSNSIFDVFYNQPLHIRRLRLELYAITWAKTATLLSSLSRLEYLTVIADDLNSDMADGNAWAELLQEIQHFECKLQFYWDAFSHQPVNLDSFRTKFWLEEKKWFIIYEQNIDIDYSILRSDLSSTIDYPSNEIIGILLSESSKYDPTALPTAHCSTIDYQNVKYALLHRYTSIKQLNLTYVDVVFPLNFKDICMYLDISRIVTCYPGNEWISKSPYEMIDFLRNLPNLRALSLSGPILNYLIVHSWPNIRYLRIEHDPKDFSRVICSNVMNAIGHSFNYLERFDIHLSCVSDLRQILNSIYNEKPFFEEALTLTRGYKPIKDKLVEPIKPLKIDVSNEFNTLTLLGAQVQIPVRGAQRSGTVYCYATRESLDDEWHVDKLEFKPNSEPNRYLFYNRALRRVPTPTEQEYINYKKEVEEKKAKESTTPVSA</sequence>
<gene>
    <name evidence="1" type="ORF">GIL414_LOCUS13748</name>
</gene>
<reference evidence="1" key="1">
    <citation type="submission" date="2021-02" db="EMBL/GenBank/DDBJ databases">
        <authorList>
            <person name="Nowell W R."/>
        </authorList>
    </citation>
    <scope>NUCLEOTIDE SEQUENCE</scope>
</reference>
<evidence type="ECO:0000313" key="1">
    <source>
        <dbReference type="EMBL" id="CAF4038097.1"/>
    </source>
</evidence>
<dbReference type="InterPro" id="IPR032675">
    <property type="entry name" value="LRR_dom_sf"/>
</dbReference>
<dbReference type="Proteomes" id="UP000681720">
    <property type="component" value="Unassembled WGS sequence"/>
</dbReference>
<dbReference type="GO" id="GO:0005743">
    <property type="term" value="C:mitochondrial inner membrane"/>
    <property type="evidence" value="ECO:0007669"/>
    <property type="project" value="TreeGrafter"/>
</dbReference>
<dbReference type="EMBL" id="CAJOBJ010005649">
    <property type="protein sequence ID" value="CAF4038097.1"/>
    <property type="molecule type" value="Genomic_DNA"/>
</dbReference>
<dbReference type="AlphaFoldDB" id="A0A8S2P7K6"/>
<dbReference type="GO" id="GO:0033617">
    <property type="term" value="P:mitochondrial respiratory chain complex IV assembly"/>
    <property type="evidence" value="ECO:0007669"/>
    <property type="project" value="TreeGrafter"/>
</dbReference>
<protein>
    <submittedName>
        <fullName evidence="1">Uncharacterized protein</fullName>
    </submittedName>
</protein>